<evidence type="ECO:0000313" key="2">
    <source>
        <dbReference type="Proteomes" id="UP001225072"/>
    </source>
</evidence>
<dbReference type="Proteomes" id="UP001225072">
    <property type="component" value="Unassembled WGS sequence"/>
</dbReference>
<proteinExistence type="predicted"/>
<sequence>MSFKTCGFYGEYKLASYANLRALDIFTGSLSHNSFLTLKNYEDDSLKNKDHISFKKPAVFMGNINQRHLPICERWIFLQEV</sequence>
<dbReference type="RefSeq" id="WP_307448185.1">
    <property type="nucleotide sequence ID" value="NZ_JAUTAL010000001.1"/>
</dbReference>
<protein>
    <submittedName>
        <fullName evidence="1">Uncharacterized protein</fullName>
    </submittedName>
</protein>
<dbReference type="EMBL" id="JAUTAL010000001">
    <property type="protein sequence ID" value="MDQ1096191.1"/>
    <property type="molecule type" value="Genomic_DNA"/>
</dbReference>
<gene>
    <name evidence="1" type="ORF">QE404_001338</name>
</gene>
<name>A0ABU0TGK0_9FLAO</name>
<keyword evidence="2" id="KW-1185">Reference proteome</keyword>
<organism evidence="1 2">
    <name type="scientific">Chryseobacterium camelliae</name>
    <dbReference type="NCBI Taxonomy" id="1265445"/>
    <lineage>
        <taxon>Bacteria</taxon>
        <taxon>Pseudomonadati</taxon>
        <taxon>Bacteroidota</taxon>
        <taxon>Flavobacteriia</taxon>
        <taxon>Flavobacteriales</taxon>
        <taxon>Weeksellaceae</taxon>
        <taxon>Chryseobacterium group</taxon>
        <taxon>Chryseobacterium</taxon>
    </lineage>
</organism>
<accession>A0ABU0TGK0</accession>
<comment type="caution">
    <text evidence="1">The sequence shown here is derived from an EMBL/GenBank/DDBJ whole genome shotgun (WGS) entry which is preliminary data.</text>
</comment>
<reference evidence="1 2" key="1">
    <citation type="submission" date="2023-07" db="EMBL/GenBank/DDBJ databases">
        <title>Functional and genomic diversity of the sorghum phyllosphere microbiome.</title>
        <authorList>
            <person name="Shade A."/>
        </authorList>
    </citation>
    <scope>NUCLEOTIDE SEQUENCE [LARGE SCALE GENOMIC DNA]</scope>
    <source>
        <strain evidence="1 2">SORGH_AS_1064</strain>
    </source>
</reference>
<evidence type="ECO:0000313" key="1">
    <source>
        <dbReference type="EMBL" id="MDQ1096191.1"/>
    </source>
</evidence>